<feature type="transmembrane region" description="Helical" evidence="2">
    <location>
        <begin position="72"/>
        <end position="96"/>
    </location>
</feature>
<feature type="region of interest" description="Disordered" evidence="1">
    <location>
        <begin position="1"/>
        <end position="26"/>
    </location>
</feature>
<dbReference type="AlphaFoldDB" id="A0A059AQ29"/>
<protein>
    <submittedName>
        <fullName evidence="3">Uncharacterized protein</fullName>
    </submittedName>
</protein>
<evidence type="ECO:0000256" key="1">
    <source>
        <dbReference type="SAM" id="MobiDB-lite"/>
    </source>
</evidence>
<evidence type="ECO:0000256" key="2">
    <source>
        <dbReference type="SAM" id="Phobius"/>
    </source>
</evidence>
<name>A0A059AQ29_EUCGR</name>
<dbReference type="Gramene" id="KCW55515">
    <property type="protein sequence ID" value="KCW55515"/>
    <property type="gene ID" value="EUGRSUZ_I01407"/>
</dbReference>
<keyword evidence="2" id="KW-0472">Membrane</keyword>
<reference evidence="3" key="1">
    <citation type="submission" date="2013-07" db="EMBL/GenBank/DDBJ databases">
        <title>The genome of Eucalyptus grandis.</title>
        <authorList>
            <person name="Schmutz J."/>
            <person name="Hayes R."/>
            <person name="Myburg A."/>
            <person name="Tuskan G."/>
            <person name="Grattapaglia D."/>
            <person name="Rokhsar D.S."/>
        </authorList>
    </citation>
    <scope>NUCLEOTIDE SEQUENCE</scope>
    <source>
        <tissue evidence="3">Leaf extractions</tissue>
    </source>
</reference>
<sequence>MSSMKQSAESKPCSPSSEDTNDSGKLVGRVTVKNMNVRRRIFAGADWDNSQMTDGHFGIICWRDTAICWNLLYVGLNVSMTSIQLVDFVGLSFLSLHRMPFMMEAKTHHLDQ</sequence>
<organism evidence="3">
    <name type="scientific">Eucalyptus grandis</name>
    <name type="common">Flooded gum</name>
    <dbReference type="NCBI Taxonomy" id="71139"/>
    <lineage>
        <taxon>Eukaryota</taxon>
        <taxon>Viridiplantae</taxon>
        <taxon>Streptophyta</taxon>
        <taxon>Embryophyta</taxon>
        <taxon>Tracheophyta</taxon>
        <taxon>Spermatophyta</taxon>
        <taxon>Magnoliopsida</taxon>
        <taxon>eudicotyledons</taxon>
        <taxon>Gunneridae</taxon>
        <taxon>Pentapetalae</taxon>
        <taxon>rosids</taxon>
        <taxon>malvids</taxon>
        <taxon>Myrtales</taxon>
        <taxon>Myrtaceae</taxon>
        <taxon>Myrtoideae</taxon>
        <taxon>Eucalypteae</taxon>
        <taxon>Eucalyptus</taxon>
    </lineage>
</organism>
<keyword evidence="2" id="KW-1133">Transmembrane helix</keyword>
<feature type="compositionally biased region" description="Polar residues" evidence="1">
    <location>
        <begin position="1"/>
        <end position="18"/>
    </location>
</feature>
<dbReference type="InParanoid" id="A0A059AQ29"/>
<gene>
    <name evidence="3" type="ORF">EUGRSUZ_I01407</name>
</gene>
<evidence type="ECO:0000313" key="3">
    <source>
        <dbReference type="EMBL" id="KCW55515.1"/>
    </source>
</evidence>
<dbReference type="EMBL" id="KK198761">
    <property type="protein sequence ID" value="KCW55515.1"/>
    <property type="molecule type" value="Genomic_DNA"/>
</dbReference>
<proteinExistence type="predicted"/>
<accession>A0A059AQ29</accession>
<keyword evidence="2" id="KW-0812">Transmembrane</keyword>